<dbReference type="GO" id="GO:0030897">
    <property type="term" value="C:HOPS complex"/>
    <property type="evidence" value="ECO:0007669"/>
    <property type="project" value="TreeGrafter"/>
</dbReference>
<keyword evidence="1" id="KW-0479">Metal-binding</keyword>
<comment type="caution">
    <text evidence="5">The sequence shown here is derived from an EMBL/GenBank/DDBJ whole genome shotgun (WGS) entry which is preliminary data.</text>
</comment>
<evidence type="ECO:0000313" key="5">
    <source>
        <dbReference type="EMBL" id="KPI85400.1"/>
    </source>
</evidence>
<protein>
    <submittedName>
        <fullName evidence="5">Uncharacterized protein</fullName>
    </submittedName>
</protein>
<feature type="compositionally biased region" description="Polar residues" evidence="4">
    <location>
        <begin position="3596"/>
        <end position="3608"/>
    </location>
</feature>
<feature type="compositionally biased region" description="Basic and acidic residues" evidence="4">
    <location>
        <begin position="423"/>
        <end position="432"/>
    </location>
</feature>
<feature type="region of interest" description="Disordered" evidence="4">
    <location>
        <begin position="3126"/>
        <end position="3153"/>
    </location>
</feature>
<evidence type="ECO:0000256" key="1">
    <source>
        <dbReference type="ARBA" id="ARBA00022723"/>
    </source>
</evidence>
<feature type="region of interest" description="Disordered" evidence="4">
    <location>
        <begin position="3562"/>
        <end position="3638"/>
    </location>
</feature>
<feature type="region of interest" description="Disordered" evidence="4">
    <location>
        <begin position="116"/>
        <end position="184"/>
    </location>
</feature>
<feature type="region of interest" description="Disordered" evidence="4">
    <location>
        <begin position="26"/>
        <end position="45"/>
    </location>
</feature>
<feature type="compositionally biased region" description="Low complexity" evidence="4">
    <location>
        <begin position="2883"/>
        <end position="2896"/>
    </location>
</feature>
<dbReference type="Proteomes" id="UP000038009">
    <property type="component" value="Unassembled WGS sequence"/>
</dbReference>
<dbReference type="OrthoDB" id="252057at2759"/>
<feature type="region of interest" description="Disordered" evidence="4">
    <location>
        <begin position="2966"/>
        <end position="3000"/>
    </location>
</feature>
<dbReference type="PANTHER" id="PTHR23323">
    <property type="entry name" value="VACUOLAR PROTEIN SORTING-ASSOCIATED PROTEIN"/>
    <property type="match status" value="1"/>
</dbReference>
<feature type="compositionally biased region" description="Low complexity" evidence="4">
    <location>
        <begin position="1929"/>
        <end position="1941"/>
    </location>
</feature>
<keyword evidence="2" id="KW-0863">Zinc-finger</keyword>
<keyword evidence="6" id="KW-1185">Reference proteome</keyword>
<feature type="region of interest" description="Disordered" evidence="4">
    <location>
        <begin position="3015"/>
        <end position="3034"/>
    </location>
</feature>
<dbReference type="GO" id="GO:0008270">
    <property type="term" value="F:zinc ion binding"/>
    <property type="evidence" value="ECO:0007669"/>
    <property type="project" value="UniProtKB-KW"/>
</dbReference>
<dbReference type="GO" id="GO:0007033">
    <property type="term" value="P:vacuole organization"/>
    <property type="evidence" value="ECO:0007669"/>
    <property type="project" value="TreeGrafter"/>
</dbReference>
<feature type="region of interest" description="Disordered" evidence="4">
    <location>
        <begin position="1876"/>
        <end position="1970"/>
    </location>
</feature>
<feature type="compositionally biased region" description="Gly residues" evidence="4">
    <location>
        <begin position="1901"/>
        <end position="1914"/>
    </location>
</feature>
<evidence type="ECO:0000256" key="4">
    <source>
        <dbReference type="SAM" id="MobiDB-lite"/>
    </source>
</evidence>
<feature type="region of interest" description="Disordered" evidence="4">
    <location>
        <begin position="1627"/>
        <end position="1662"/>
    </location>
</feature>
<dbReference type="GO" id="GO:0030674">
    <property type="term" value="F:protein-macromolecule adaptor activity"/>
    <property type="evidence" value="ECO:0007669"/>
    <property type="project" value="TreeGrafter"/>
</dbReference>
<dbReference type="GO" id="GO:0007032">
    <property type="term" value="P:endosome organization"/>
    <property type="evidence" value="ECO:0007669"/>
    <property type="project" value="TreeGrafter"/>
</dbReference>
<dbReference type="EMBL" id="LJSK01000190">
    <property type="protein sequence ID" value="KPI85400.1"/>
    <property type="molecule type" value="Genomic_DNA"/>
</dbReference>
<gene>
    <name evidence="5" type="ORF">ABL78_5548</name>
</gene>
<evidence type="ECO:0000256" key="2">
    <source>
        <dbReference type="ARBA" id="ARBA00022771"/>
    </source>
</evidence>
<evidence type="ECO:0000256" key="3">
    <source>
        <dbReference type="ARBA" id="ARBA00022833"/>
    </source>
</evidence>
<dbReference type="GO" id="GO:0006904">
    <property type="term" value="P:vesicle docking involved in exocytosis"/>
    <property type="evidence" value="ECO:0007669"/>
    <property type="project" value="TreeGrafter"/>
</dbReference>
<keyword evidence="3" id="KW-0862">Zinc</keyword>
<feature type="compositionally biased region" description="Basic and acidic residues" evidence="4">
    <location>
        <begin position="2809"/>
        <end position="2819"/>
    </location>
</feature>
<feature type="compositionally biased region" description="Basic and acidic residues" evidence="4">
    <location>
        <begin position="2841"/>
        <end position="2864"/>
    </location>
</feature>
<proteinExistence type="predicted"/>
<feature type="region of interest" description="Disordered" evidence="4">
    <location>
        <begin position="2791"/>
        <end position="2896"/>
    </location>
</feature>
<organism evidence="5 6">
    <name type="scientific">Leptomonas seymouri</name>
    <dbReference type="NCBI Taxonomy" id="5684"/>
    <lineage>
        <taxon>Eukaryota</taxon>
        <taxon>Discoba</taxon>
        <taxon>Euglenozoa</taxon>
        <taxon>Kinetoplastea</taxon>
        <taxon>Metakinetoplastina</taxon>
        <taxon>Trypanosomatida</taxon>
        <taxon>Trypanosomatidae</taxon>
        <taxon>Leishmaniinae</taxon>
        <taxon>Leptomonas</taxon>
    </lineage>
</organism>
<name>A0A0N1IJR8_LEPSE</name>
<accession>A0A0N1IJR8</accession>
<feature type="compositionally biased region" description="Low complexity" evidence="4">
    <location>
        <begin position="768"/>
        <end position="778"/>
    </location>
</feature>
<evidence type="ECO:0000313" key="6">
    <source>
        <dbReference type="Proteomes" id="UP000038009"/>
    </source>
</evidence>
<feature type="compositionally biased region" description="Basic and acidic residues" evidence="4">
    <location>
        <begin position="675"/>
        <end position="686"/>
    </location>
</feature>
<feature type="region of interest" description="Disordered" evidence="4">
    <location>
        <begin position="1991"/>
        <end position="2018"/>
    </location>
</feature>
<feature type="region of interest" description="Disordered" evidence="4">
    <location>
        <begin position="675"/>
        <end position="727"/>
    </location>
</feature>
<feature type="region of interest" description="Disordered" evidence="4">
    <location>
        <begin position="752"/>
        <end position="781"/>
    </location>
</feature>
<sequence length="3685" mass="388184">MYVSGEGLQWYDPALLFPLCPLGGDAGGDDGDSEGDPHTSAGPPSVFQARGSFSGGGRDVNMAQVSPAALNRHVRHRARELLLDRLSGDTLTSDREACASVAALVKSLYKGEPVQLTAGTTTNDSSPKSQQSHSTSNTNHPTKPTPRGASSFAANLSGATLQGDGQRRQRRHHGAHSPMSMLGAGDARDELDELFASDAESAKDYFDDVEEDGAEDEDDDAFSLGGWPGLRSRGRRGEDSAAAAKHARELRAYFLSLPAQLGVQEEPVLCPVDLQADPLAHVVAAAEVFVVVTATVPQTLYVFDQLNGLPISSSVLGGMSYTANGSGAAAGSTSYDASAAARVVACTIDASDTVQQLWMDPSGHYCVLAFASGKCVYFYIPRRPSANPAPGFGGATITAHGATSKGPKECEKEGDDEGDDSPSDTHDDGPEIKRRRRQERQKEWREAARRWLRFSLRRHSSSKGDGADDVDGADTLHDRDAAYRPRGFSLTYVFPQSSSSGRAAATGADDAAPAWGPVPNALHTATSTLQATGSPHSSFAPSCVGWCRHITTSGGVAMTTTTSVSAASCPRSILKTRERLPDSHAASPQLALDTNAATPAPASSLPPSGAAVEALLGAYRGGKLLACLLTPTGAVDSRVVFTFPKPIALASIDSITAICAPALSLYGNYAEGHSDGAYREASRDSGRSNSAGRDAGGVSPSSSRHVRWGDDGSSQSNPGRGDGSGSRYSHGKTFVFPTYTHTPHFLHADEERHSEANAPMPSAPVAPPAASVASSTAAGNHQTQSLQRLHWVVLVSVRNRLYVFATPSTTVDFEELEEIRAVLRTADATDGASSVAGGPSPSLTRRVLEAATHRLTGRVEDAFLPYAVDRWSDVGPHGQGSEEHQASLTTAPAFSTLARPPLASHTVGNTSNMEPSATAAPSVDRLRNYITIEPSAFSKYTCAAYSSGASQVHTSLPGVTTAMTTKGAGGPEVSTSIYGVGVGEGKSANALGRGRDRAACAVNEACAASPAAPFLLESVTHGVLHLVLPPPRNSENSSVAAPADRWISSSATAPANGGGDGGDLVTPAALPPVFYWQYGDVVVQGVILCGAGGLEVGAKVRELVHRGMQVFASATAATTTDRASPHAYGWSAAHGGCARRGEAPSAAFSVNTPPTSGLEAGLTAVIDNALRDTQDLNCFAMQCRATAAESRGGGSRPGSHASPRPTSSSSAATAEGMAGQPGAGATTSRGRKLDASSATQPVVLPIGLLSVVNANSCLQSLRGLLDNASVTHGGGSELKQGTSGKTRELTYTRRTLRTTTSLAPNPVWAAHTTGPFPASTSRNLHGGFVGLGSKEEEAAAVLQASVSAALQNPLLQFPWTTRLQLRNAERGSAGSGMGVADGSRCRRHRHDRHECTDRQPPTPFTHFAAPATALEDSSDRGAALSAGPTRDRRSSVVSPRPSAGLGPSFDIPLLSDALARGDVSADAVRQLCAVAHAYVRRSPVLFGEPIERLLRASAAATRRPSASVAESHVRHPHGTAGPLAQCSSLASLVRGSNAAGDLLSRQRWLSPPYALQRCASTHSHAGVSAAATADGRGLPSGTLNCSSSSAQLMQRAYAAMVPVGASERGAREHSGNLSLSFTNAAVGERKARGPPSTACSPRLPHADPAALASPPSGADDVNLNPDGEVLVSMAASYSHITFTTTQGVYMLAHAAVLPVVEAALLWRRELVYHAVTTRASTTTAAGGHTPASPALPLPRALLFTTIADPAAADVFFLASRARMVRLQAPSLYSSAAGRRQFVMQLLAKAAATQQTNVHEPTPAHLRHPDALHRSRDAGLSNSSVEADDAGAATGRSVAAAIVEAMKGALPANETVVVPSSLSYEVRLKGWLGGAAERKTADAVRSANHGDWQGNRGDGDNIDGGDGLPHGGRGRQGSTHVPTSHGDGESVSWRSPHPSRSSSSRRDRFSASTTGTLTSGARSESQSVDSSLLSLDDVAPQGDLEPPAAMMTADVSEQRSRSNNEDRPPRASSKAAANQLRAPMSGAQHFLRHANMRALLLLTTPSNGFEVPLPPPLHGPEYAQRHQRSPAATAAAVPVVGAGVERPAHLLEVAAGDPAPAQHALPQLHMSNSGALRQSSFARPINGPVAPASPPIHRSSLRPAFPHPGEGQTAGTFTRFASLPALATDAAARAGASSLLPPYPSQASPASPGSVASGLADASEVKHAATHAHVAPAVTAAASGTASRAEDHDLVSFLAQNPLLHFLLQRCGTANGGEGGAHAEVGSTSAFRLRKRCASQTTHIVDRTRAVNIPGFGLLPGSAGLPPLTQVTSRAVASLLLQRPTGTSYYCADHLYELALAAAACSAHDASPASRRLAGTREDVSLLYLVRHAYGGFLLSQRRFLEAAVQFGKAPDGPTPFTAVFVELVRGFRESSSLAPLALFLQLRLRALEASALGLGGHAMEVSVLATWLLSLLLEQCSVARAKRQRHKACRDFSSHGRGSTGLRADVLKGCDGERGTRSRSEAKQEAAGACQSGTAGLKVRDAAAPSSLDFTRVAWIRRRYHLDHPTALLEDALLRYGRFVDEAVLSTSVARLASVKEAILVSELEGSPEKTVLHLVLRENNYFAALLRLQALLVDPTSQCAQTHHLLQSLICREDPADTASGAATSLRSMGGGGVSSLADPGAVPLRTVFYGNTPVASLPGGAEDAAASLPLPLPALRDPAALPRTIASLFERFSTLFLRCYPCRFLQDGLLALLYQRQDVPLPSRRLLPALLTYSLGSNESVLEATGSPSMVLELLSVARRAQRQQRRPTACIADPEVDSEESGEGRTDARGETKAVPQSASCKQGRCAALQQEVGSEHEGSKNDESRRGEAGSSKETEVLPASVPMIHSPASGHAVDSPLLPSSSLDISPQDTRIYDENIESPKDYAGPLFGQPLRQRQEQQQQRRQPLVARDHLMECNRIALSGSSSDKGDRDRAMVLPEERPPSAPRPHTLQDNPSAGTAAFSSPRWKGQTPGRLVEDVVREAAVGCTGDREAGGGESGMSLPLMHPRHRCSSAESASVALLPVPASPSAVNREGCNSICSRDDSSSSSNHREAAHLPFNDLHEASLSTAAVAAAYSAPETAETDSREGLCMEEVEEDAELFSDTESDDSGPLMELSGVGAGGDSSFSTAADERLSARMRRAQQRRYAAALQLRHALNPALTAAVVATAAVNARDVRASKENAKCRESGGSGDLQPVPQHAVLEYLEELVVYRGTQANCFDDADISVSVTYANVLARDGGEGALPKLAEQVALQHVYKMDAWGLSSSPLSAASASEFLLAASTSSYCLLHLLRLCATHRRWAGCAWMYYALGYYREAVELSLKYVVGEEGVRLAVRLLQLLQERDCRHDEAVRRRQLFSGALHSAMPAAATVHGSDTGCDYTQRQDVRRSRRELWMLVARHLIHGGGDTKHGAQTALQLSLRNGGDNFNVTDVLPELPDTLFMAELKEELLSSVRGLSFKMRGLRANTNALGRDTRILQRELQVMSNQRLTMQVDERCVLCGQPALARPFTVYPRCRHLLHVSCGHQARQAILRREGPRTAQPREASRASSLLSPRHMRMPSVRAASVRNQTDDGASNANRPLHPLQERTTAGEGSLSGPSRTHDHLGRSCIDEPRVGSMECLQCARRYLRTMLDTPLHVALVGDDVQQSAHRVALR</sequence>
<feature type="compositionally biased region" description="Acidic residues" evidence="4">
    <location>
        <begin position="3126"/>
        <end position="3137"/>
    </location>
</feature>
<dbReference type="PANTHER" id="PTHR23323:SF26">
    <property type="entry name" value="VACUOLAR PROTEIN SORTING-ASSOCIATED PROTEIN 18 HOMOLOG"/>
    <property type="match status" value="1"/>
</dbReference>
<feature type="compositionally biased region" description="Low complexity" evidence="4">
    <location>
        <begin position="1949"/>
        <end position="1970"/>
    </location>
</feature>
<feature type="compositionally biased region" description="Low complexity" evidence="4">
    <location>
        <begin position="125"/>
        <end position="136"/>
    </location>
</feature>
<feature type="compositionally biased region" description="Acidic residues" evidence="4">
    <location>
        <begin position="412"/>
        <end position="422"/>
    </location>
</feature>
<dbReference type="GO" id="GO:0048284">
    <property type="term" value="P:organelle fusion"/>
    <property type="evidence" value="ECO:0007669"/>
    <property type="project" value="TreeGrafter"/>
</dbReference>
<feature type="compositionally biased region" description="Low complexity" evidence="4">
    <location>
        <begin position="1199"/>
        <end position="1214"/>
    </location>
</feature>
<reference evidence="5 6" key="1">
    <citation type="journal article" date="2015" name="PLoS Pathog.">
        <title>Leptomonas seymouri: Adaptations to the Dixenous Life Cycle Analyzed by Genome Sequencing, Transcriptome Profiling and Co-infection with Leishmania donovani.</title>
        <authorList>
            <person name="Kraeva N."/>
            <person name="Butenko A."/>
            <person name="Hlavacova J."/>
            <person name="Kostygov A."/>
            <person name="Myskova J."/>
            <person name="Grybchuk D."/>
            <person name="Lestinova T."/>
            <person name="Votypka J."/>
            <person name="Volf P."/>
            <person name="Opperdoes F."/>
            <person name="Flegontov P."/>
            <person name="Lukes J."/>
            <person name="Yurchenko V."/>
        </authorList>
    </citation>
    <scope>NUCLEOTIDE SEQUENCE [LARGE SCALE GENOMIC DNA]</scope>
    <source>
        <strain evidence="5 6">ATCC 30220</strain>
    </source>
</reference>
<dbReference type="VEuPathDB" id="TriTrypDB:Lsey_0190_0080"/>
<feature type="region of interest" description="Disordered" evidence="4">
    <location>
        <begin position="1189"/>
        <end position="1236"/>
    </location>
</feature>
<feature type="region of interest" description="Disordered" evidence="4">
    <location>
        <begin position="1415"/>
        <end position="1443"/>
    </location>
</feature>
<feature type="region of interest" description="Disordered" evidence="4">
    <location>
        <begin position="389"/>
        <end position="440"/>
    </location>
</feature>
<dbReference type="OMA" id="CATHRRW"/>
<feature type="compositionally biased region" description="Basic and acidic residues" evidence="4">
    <location>
        <begin position="1995"/>
        <end position="2008"/>
    </location>
</feature>
<dbReference type="GO" id="GO:0005768">
    <property type="term" value="C:endosome"/>
    <property type="evidence" value="ECO:0007669"/>
    <property type="project" value="TreeGrafter"/>
</dbReference>